<keyword evidence="2" id="KW-1185">Reference proteome</keyword>
<name>A0A9W9TTD6_9EURO</name>
<dbReference type="Proteomes" id="UP001150941">
    <property type="component" value="Unassembled WGS sequence"/>
</dbReference>
<dbReference type="RefSeq" id="XP_058331743.1">
    <property type="nucleotide sequence ID" value="XM_058472740.1"/>
</dbReference>
<evidence type="ECO:0000313" key="1">
    <source>
        <dbReference type="EMBL" id="KAJ5238824.1"/>
    </source>
</evidence>
<accession>A0A9W9TTD6</accession>
<comment type="caution">
    <text evidence="1">The sequence shown here is derived from an EMBL/GenBank/DDBJ whole genome shotgun (WGS) entry which is preliminary data.</text>
</comment>
<proteinExistence type="predicted"/>
<dbReference type="EMBL" id="JAPQKS010000003">
    <property type="protein sequence ID" value="KAJ5238824.1"/>
    <property type="molecule type" value="Genomic_DNA"/>
</dbReference>
<reference evidence="1" key="1">
    <citation type="submission" date="2022-11" db="EMBL/GenBank/DDBJ databases">
        <authorList>
            <person name="Petersen C."/>
        </authorList>
    </citation>
    <scope>NUCLEOTIDE SEQUENCE</scope>
    <source>
        <strain evidence="1">IBT 19713</strain>
    </source>
</reference>
<reference evidence="1" key="2">
    <citation type="journal article" date="2023" name="IMA Fungus">
        <title>Comparative genomic study of the Penicillium genus elucidates a diverse pangenome and 15 lateral gene transfer events.</title>
        <authorList>
            <person name="Petersen C."/>
            <person name="Sorensen T."/>
            <person name="Nielsen M.R."/>
            <person name="Sondergaard T.E."/>
            <person name="Sorensen J.L."/>
            <person name="Fitzpatrick D.A."/>
            <person name="Frisvad J.C."/>
            <person name="Nielsen K.L."/>
        </authorList>
    </citation>
    <scope>NUCLEOTIDE SEQUENCE</scope>
    <source>
        <strain evidence="1">IBT 19713</strain>
    </source>
</reference>
<dbReference type="OrthoDB" id="10383410at2759"/>
<evidence type="ECO:0000313" key="2">
    <source>
        <dbReference type="Proteomes" id="UP001150941"/>
    </source>
</evidence>
<protein>
    <submittedName>
        <fullName evidence="1">Uncharacterized protein</fullName>
    </submittedName>
</protein>
<organism evidence="1 2">
    <name type="scientific">Penicillium chermesinum</name>
    <dbReference type="NCBI Taxonomy" id="63820"/>
    <lineage>
        <taxon>Eukaryota</taxon>
        <taxon>Fungi</taxon>
        <taxon>Dikarya</taxon>
        <taxon>Ascomycota</taxon>
        <taxon>Pezizomycotina</taxon>
        <taxon>Eurotiomycetes</taxon>
        <taxon>Eurotiomycetidae</taxon>
        <taxon>Eurotiales</taxon>
        <taxon>Aspergillaceae</taxon>
        <taxon>Penicillium</taxon>
    </lineage>
</organism>
<sequence length="82" mass="9485">MEGLEDLKISLTRDKLWLSFDPDIGGLAWLLRPLMVVQQVSHFDVVIYWPRSIDLEKLEHELGGSLPFRLEIVVTNMPNCHI</sequence>
<dbReference type="AlphaFoldDB" id="A0A9W9TTD6"/>
<gene>
    <name evidence="1" type="ORF">N7468_003443</name>
</gene>
<dbReference type="GeneID" id="83200043"/>